<dbReference type="InterPro" id="IPR048951">
    <property type="entry name" value="Ppx_C"/>
</dbReference>
<dbReference type="Gene3D" id="3.30.420.150">
    <property type="entry name" value="Exopolyphosphatase. Domain 2"/>
    <property type="match status" value="1"/>
</dbReference>
<feature type="domain" description="Exopolyphosphatase C-terminal" evidence="2">
    <location>
        <begin position="331"/>
        <end position="514"/>
    </location>
</feature>
<dbReference type="SUPFAM" id="SSF53067">
    <property type="entry name" value="Actin-like ATPase domain"/>
    <property type="match status" value="2"/>
</dbReference>
<dbReference type="Gene3D" id="1.10.3210.10">
    <property type="entry name" value="Hypothetical protein af1432"/>
    <property type="match status" value="1"/>
</dbReference>
<dbReference type="InterPro" id="IPR050273">
    <property type="entry name" value="GppA/Ppx_hydrolase"/>
</dbReference>
<organism evidence="3 4">
    <name type="scientific">Aureimonas altamirensis DSM 21988</name>
    <dbReference type="NCBI Taxonomy" id="1121026"/>
    <lineage>
        <taxon>Bacteria</taxon>
        <taxon>Pseudomonadati</taxon>
        <taxon>Pseudomonadota</taxon>
        <taxon>Alphaproteobacteria</taxon>
        <taxon>Hyphomicrobiales</taxon>
        <taxon>Aurantimonadaceae</taxon>
        <taxon>Aureimonas</taxon>
    </lineage>
</organism>
<accession>A0ABY1IMD8</accession>
<dbReference type="Gene3D" id="3.30.420.40">
    <property type="match status" value="1"/>
</dbReference>
<evidence type="ECO:0000259" key="2">
    <source>
        <dbReference type="Pfam" id="PF21697"/>
    </source>
</evidence>
<keyword evidence="4" id="KW-1185">Reference proteome</keyword>
<sequence>MRPSSLQGNARSTPVSIDLTGQGRIAGRLPVAVVDIGSNSVRLVIYEGNSRAPVQLFNEKVLSGLGKGLARTGRLDDKSVASALAALTRFRALAELAGCTEIYPLATAAAREASNGAEFIEAATGAIGRDIIILSGADEARYAAEGVVAGFFAPNGIVGDLGGGSLELVEVSSGRFGTGLTTPLGGLRLRDLSGGDIAKARAIADGEIGGSALAGACEGKSFYAVGGTWRNLAKLHMEQTRYPLQVMQGYRVAVAELADFLDKVATGDPEKLPGIEAVSRSRRSLLPYGAVTLQSVIANLKPMDIVVSAYGVREGYLHALLPEAEVEKDALLVTARELSILRSRSPIHNEELVRFASDTFHALGIDETPEDERLRDAACLLADVSWRAHPDYRGGQALSFTVHAALPALDHAGRTFLGLTNYFRYEGHFEQGMMPDLERLIPPRMLQRARVLASLFRVVFLLTAGIPGVLGQLRWVQDPRGGFTLAVPANLADLVGERPRARFQQFAKVVERTLRIEVL</sequence>
<feature type="domain" description="Ppx/GppA phosphatase N-terminal" evidence="1">
    <location>
        <begin position="45"/>
        <end position="322"/>
    </location>
</feature>
<dbReference type="PANTHER" id="PTHR30005">
    <property type="entry name" value="EXOPOLYPHOSPHATASE"/>
    <property type="match status" value="1"/>
</dbReference>
<evidence type="ECO:0000313" key="4">
    <source>
        <dbReference type="Proteomes" id="UP000184290"/>
    </source>
</evidence>
<dbReference type="PANTHER" id="PTHR30005:SF0">
    <property type="entry name" value="RETROGRADE REGULATION PROTEIN 2"/>
    <property type="match status" value="1"/>
</dbReference>
<reference evidence="3 4" key="1">
    <citation type="submission" date="2016-11" db="EMBL/GenBank/DDBJ databases">
        <authorList>
            <person name="Varghese N."/>
            <person name="Submissions S."/>
        </authorList>
    </citation>
    <scope>NUCLEOTIDE SEQUENCE [LARGE SCALE GENOMIC DNA]</scope>
    <source>
        <strain evidence="3 4">DSM 21988</strain>
    </source>
</reference>
<dbReference type="EMBL" id="FQZC01000003">
    <property type="protein sequence ID" value="SHJ45495.1"/>
    <property type="molecule type" value="Genomic_DNA"/>
</dbReference>
<gene>
    <name evidence="3" type="ORF">SAMN02745911_2540</name>
</gene>
<dbReference type="InterPro" id="IPR043129">
    <property type="entry name" value="ATPase_NBD"/>
</dbReference>
<name>A0ABY1IMD8_9HYPH</name>
<dbReference type="Pfam" id="PF21697">
    <property type="entry name" value="Ppx_C"/>
    <property type="match status" value="1"/>
</dbReference>
<dbReference type="InterPro" id="IPR003695">
    <property type="entry name" value="Ppx_GppA_N"/>
</dbReference>
<comment type="caution">
    <text evidence="3">The sequence shown here is derived from an EMBL/GenBank/DDBJ whole genome shotgun (WGS) entry which is preliminary data.</text>
</comment>
<dbReference type="Pfam" id="PF02541">
    <property type="entry name" value="Ppx-GppA"/>
    <property type="match status" value="1"/>
</dbReference>
<evidence type="ECO:0000313" key="3">
    <source>
        <dbReference type="EMBL" id="SHJ45495.1"/>
    </source>
</evidence>
<dbReference type="CDD" id="cd24052">
    <property type="entry name" value="ASKHA_NBD_HpPPX-GppA-like"/>
    <property type="match status" value="1"/>
</dbReference>
<protein>
    <submittedName>
        <fullName evidence="3">Exopolyphosphatase / guanosine-5'-triphosphate,3'-diphosphate pyrophosphatase</fullName>
    </submittedName>
</protein>
<proteinExistence type="predicted"/>
<evidence type="ECO:0000259" key="1">
    <source>
        <dbReference type="Pfam" id="PF02541"/>
    </source>
</evidence>
<dbReference type="Proteomes" id="UP000184290">
    <property type="component" value="Unassembled WGS sequence"/>
</dbReference>